<dbReference type="InterPro" id="IPR025322">
    <property type="entry name" value="PADRE_dom"/>
</dbReference>
<dbReference type="OMA" id="QYRLNYC"/>
<dbReference type="KEGG" id="nta:107826738"/>
<dbReference type="PANTHER" id="PTHR33052">
    <property type="entry name" value="DUF4228 DOMAIN PROTEIN-RELATED"/>
    <property type="match status" value="1"/>
</dbReference>
<dbReference type="RefSeq" id="XP_016509249.1">
    <property type="nucleotide sequence ID" value="XM_016653763.1"/>
</dbReference>
<gene>
    <name evidence="2" type="primary">LOC107826738</name>
</gene>
<reference evidence="2" key="2">
    <citation type="submission" date="2025-08" db="UniProtKB">
        <authorList>
            <consortium name="RefSeq"/>
        </authorList>
    </citation>
    <scope>IDENTIFICATION</scope>
</reference>
<evidence type="ECO:0000313" key="2">
    <source>
        <dbReference type="RefSeq" id="XP_016509249.1"/>
    </source>
</evidence>
<feature type="non-terminal residue" evidence="2">
    <location>
        <position position="211"/>
    </location>
</feature>
<evidence type="ECO:0000313" key="1">
    <source>
        <dbReference type="Proteomes" id="UP000790787"/>
    </source>
</evidence>
<organism evidence="1 2">
    <name type="scientific">Nicotiana tabacum</name>
    <name type="common">Common tobacco</name>
    <dbReference type="NCBI Taxonomy" id="4097"/>
    <lineage>
        <taxon>Eukaryota</taxon>
        <taxon>Viridiplantae</taxon>
        <taxon>Streptophyta</taxon>
        <taxon>Embryophyta</taxon>
        <taxon>Tracheophyta</taxon>
        <taxon>Spermatophyta</taxon>
        <taxon>Magnoliopsida</taxon>
        <taxon>eudicotyledons</taxon>
        <taxon>Gunneridae</taxon>
        <taxon>Pentapetalae</taxon>
        <taxon>asterids</taxon>
        <taxon>lamiids</taxon>
        <taxon>Solanales</taxon>
        <taxon>Solanaceae</taxon>
        <taxon>Nicotianoideae</taxon>
        <taxon>Nicotianeae</taxon>
        <taxon>Nicotiana</taxon>
    </lineage>
</organism>
<dbReference type="AlphaFoldDB" id="A0A1S4D7G6"/>
<reference evidence="1" key="1">
    <citation type="journal article" date="2014" name="Nat. Commun.">
        <title>The tobacco genome sequence and its comparison with those of tomato and potato.</title>
        <authorList>
            <person name="Sierro N."/>
            <person name="Battey J.N."/>
            <person name="Ouadi S."/>
            <person name="Bakaher N."/>
            <person name="Bovet L."/>
            <person name="Willig A."/>
            <person name="Goepfert S."/>
            <person name="Peitsch M.C."/>
            <person name="Ivanov N.V."/>
        </authorList>
    </citation>
    <scope>NUCLEOTIDE SEQUENCE [LARGE SCALE GENOMIC DNA]</scope>
</reference>
<keyword evidence="1" id="KW-1185">Reference proteome</keyword>
<name>A0A1S4D7G6_TOBAC</name>
<accession>A0A1S4D7G6</accession>
<protein>
    <submittedName>
        <fullName evidence="2">Uncharacterized protein</fullName>
    </submittedName>
</protein>
<dbReference type="GeneID" id="107826738"/>
<dbReference type="Pfam" id="PF14009">
    <property type="entry name" value="PADRE"/>
    <property type="match status" value="1"/>
</dbReference>
<dbReference type="STRING" id="4097.A0A1S4D7G6"/>
<sequence>MGNFTSCTVLPTIRNSKAARVVLPGGEIRQFREPIKAAELMLENPNNFLVNSSSLNIGRRFSALSADEDLEFGNVYIMFPMKRVNSVVTASDMTVLLLAANSAAKRISGGKVKISPEVSAPAPESTPEINAGGRNSDGVEGFPVEHELKYRLSCRSRKPSLETILEEPGIILRPRGYEAVVELPPSRFVDARSNGNVGLGLDGTGELPRHA</sequence>
<dbReference type="Proteomes" id="UP000790787">
    <property type="component" value="Chromosome 16"/>
</dbReference>
<dbReference type="OrthoDB" id="1922322at2759"/>
<dbReference type="PaxDb" id="4097-A0A1S4D7G6"/>
<proteinExistence type="predicted"/>